<organism evidence="4 5">
    <name type="scientific">Paramecium primaurelia</name>
    <dbReference type="NCBI Taxonomy" id="5886"/>
    <lineage>
        <taxon>Eukaryota</taxon>
        <taxon>Sar</taxon>
        <taxon>Alveolata</taxon>
        <taxon>Ciliophora</taxon>
        <taxon>Intramacronucleata</taxon>
        <taxon>Oligohymenophorea</taxon>
        <taxon>Peniculida</taxon>
        <taxon>Parameciidae</taxon>
        <taxon>Paramecium</taxon>
    </lineage>
</organism>
<protein>
    <recommendedName>
        <fullName evidence="3">RING-type domain-containing protein</fullName>
    </recommendedName>
</protein>
<proteinExistence type="predicted"/>
<keyword evidence="1" id="KW-0479">Metal-binding</keyword>
<reference evidence="4" key="1">
    <citation type="submission" date="2021-01" db="EMBL/GenBank/DDBJ databases">
        <authorList>
            <consortium name="Genoscope - CEA"/>
            <person name="William W."/>
        </authorList>
    </citation>
    <scope>NUCLEOTIDE SEQUENCE</scope>
</reference>
<evidence type="ECO:0000259" key="3">
    <source>
        <dbReference type="PROSITE" id="PS50089"/>
    </source>
</evidence>
<keyword evidence="1" id="KW-0862">Zinc</keyword>
<comment type="caution">
    <text evidence="4">The sequence shown here is derived from an EMBL/GenBank/DDBJ whole genome shotgun (WGS) entry which is preliminary data.</text>
</comment>
<dbReference type="AlphaFoldDB" id="A0A8S1Q3C2"/>
<dbReference type="OMA" id="ICFECLE"/>
<dbReference type="InterPro" id="IPR001841">
    <property type="entry name" value="Znf_RING"/>
</dbReference>
<accession>A0A8S1Q3C2</accession>
<dbReference type="EMBL" id="CAJJDM010000145">
    <property type="protein sequence ID" value="CAD8109634.1"/>
    <property type="molecule type" value="Genomic_DNA"/>
</dbReference>
<feature type="coiled-coil region" evidence="2">
    <location>
        <begin position="156"/>
        <end position="243"/>
    </location>
</feature>
<feature type="domain" description="RING-type" evidence="3">
    <location>
        <begin position="20"/>
        <end position="59"/>
    </location>
</feature>
<evidence type="ECO:0000256" key="2">
    <source>
        <dbReference type="SAM" id="Coils"/>
    </source>
</evidence>
<keyword evidence="5" id="KW-1185">Reference proteome</keyword>
<keyword evidence="1" id="KW-0863">Zinc-finger</keyword>
<name>A0A8S1Q3C2_PARPR</name>
<dbReference type="PROSITE" id="PS50089">
    <property type="entry name" value="ZF_RING_2"/>
    <property type="match status" value="1"/>
</dbReference>
<sequence>MEEIRQYFIPTKEISQNLCCKICTYVAINAVECSLCEQLYCEDCAKFWQRKKDQCPDCKGNFKVKQAHRLIREELSKMTFQCVNEFQGCKAPILMNDVLQHAKECQFKNVKCLCGWSGPQSKQKQHEQTCQQFATKQCNICKEDIKLVKYQSHNCFQELKQQLEKITEKFYEFKETSEFSIKELKTHASKESNELQSVKQQIKGITQENNEMKKQLTDLTQLLKNQEQQFKQVIDAQQQQQQQQQQQGPFLTQGKLVESRQFQCSKNHMLQYWMNPNGEDRTKKCFKCQKTQVNCRYCCPLCCFFVCLKCQEPELTKNPHENTVLCPARHKITKKIFGLICTVCDKNSSQMKTPGGGDCTECDFAICFECLENERYKGRTQQCPVQ</sequence>
<dbReference type="GO" id="GO:0008270">
    <property type="term" value="F:zinc ion binding"/>
    <property type="evidence" value="ECO:0007669"/>
    <property type="project" value="UniProtKB-KW"/>
</dbReference>
<evidence type="ECO:0000256" key="1">
    <source>
        <dbReference type="PROSITE-ProRule" id="PRU00175"/>
    </source>
</evidence>
<dbReference type="Proteomes" id="UP000688137">
    <property type="component" value="Unassembled WGS sequence"/>
</dbReference>
<keyword evidence="2" id="KW-0175">Coiled coil</keyword>
<evidence type="ECO:0000313" key="4">
    <source>
        <dbReference type="EMBL" id="CAD8109634.1"/>
    </source>
</evidence>
<gene>
    <name evidence="4" type="ORF">PPRIM_AZ9-3.1.T1410085</name>
</gene>
<evidence type="ECO:0000313" key="5">
    <source>
        <dbReference type="Proteomes" id="UP000688137"/>
    </source>
</evidence>